<dbReference type="EMBL" id="BJFL01000059">
    <property type="protein sequence ID" value="GDY33816.1"/>
    <property type="molecule type" value="Genomic_DNA"/>
</dbReference>
<keyword evidence="7" id="KW-1185">Reference proteome</keyword>
<dbReference type="PANTHER" id="PTHR10696">
    <property type="entry name" value="GAMMA-BUTYROBETAINE HYDROXYLASE-RELATED"/>
    <property type="match status" value="1"/>
</dbReference>
<evidence type="ECO:0000256" key="1">
    <source>
        <dbReference type="ARBA" id="ARBA00001954"/>
    </source>
</evidence>
<dbReference type="Gene3D" id="3.60.130.10">
    <property type="entry name" value="Clavaminate synthase-like"/>
    <property type="match status" value="1"/>
</dbReference>
<dbReference type="Proteomes" id="UP000298860">
    <property type="component" value="Unassembled WGS sequence"/>
</dbReference>
<gene>
    <name evidence="6" type="ORF">GTS_54490</name>
</gene>
<feature type="domain" description="TauD/TfdA-like" evidence="5">
    <location>
        <begin position="42"/>
        <end position="272"/>
    </location>
</feature>
<dbReference type="InterPro" id="IPR042098">
    <property type="entry name" value="TauD-like_sf"/>
</dbReference>
<proteinExistence type="predicted"/>
<dbReference type="SUPFAM" id="SSF51197">
    <property type="entry name" value="Clavaminate synthase-like"/>
    <property type="match status" value="1"/>
</dbReference>
<organism evidence="6 7">
    <name type="scientific">Gandjariella thermophila</name>
    <dbReference type="NCBI Taxonomy" id="1931992"/>
    <lineage>
        <taxon>Bacteria</taxon>
        <taxon>Bacillati</taxon>
        <taxon>Actinomycetota</taxon>
        <taxon>Actinomycetes</taxon>
        <taxon>Pseudonocardiales</taxon>
        <taxon>Pseudonocardiaceae</taxon>
        <taxon>Gandjariella</taxon>
    </lineage>
</organism>
<protein>
    <recommendedName>
        <fullName evidence="5">TauD/TfdA-like domain-containing protein</fullName>
    </recommendedName>
</protein>
<evidence type="ECO:0000259" key="5">
    <source>
        <dbReference type="Pfam" id="PF02668"/>
    </source>
</evidence>
<dbReference type="GO" id="GO:0016491">
    <property type="term" value="F:oxidoreductase activity"/>
    <property type="evidence" value="ECO:0007669"/>
    <property type="project" value="UniProtKB-KW"/>
</dbReference>
<keyword evidence="2" id="KW-0560">Oxidoreductase</keyword>
<reference evidence="7" key="1">
    <citation type="submission" date="2019-04" db="EMBL/GenBank/DDBJ databases">
        <title>Draft genome sequence of Pseudonocardiaceae bacterium SL3-2-4.</title>
        <authorList>
            <person name="Ningsih F."/>
            <person name="Yokota A."/>
            <person name="Sakai Y."/>
            <person name="Nanatani K."/>
            <person name="Yabe S."/>
            <person name="Oetari A."/>
            <person name="Sjamsuridzal W."/>
        </authorList>
    </citation>
    <scope>NUCLEOTIDE SEQUENCE [LARGE SCALE GENOMIC DNA]</scope>
    <source>
        <strain evidence="7">SL3-2-4</strain>
    </source>
</reference>
<dbReference type="GO" id="GO:0017000">
    <property type="term" value="P:antibiotic biosynthetic process"/>
    <property type="evidence" value="ECO:0007669"/>
    <property type="project" value="UniProtKB-KW"/>
</dbReference>
<accession>A0A4D4JHF0</accession>
<keyword evidence="3" id="KW-0408">Iron</keyword>
<evidence type="ECO:0000256" key="3">
    <source>
        <dbReference type="ARBA" id="ARBA00023004"/>
    </source>
</evidence>
<dbReference type="InterPro" id="IPR003819">
    <property type="entry name" value="TauD/TfdA-like"/>
</dbReference>
<dbReference type="AlphaFoldDB" id="A0A4D4JHF0"/>
<evidence type="ECO:0000313" key="7">
    <source>
        <dbReference type="Proteomes" id="UP000298860"/>
    </source>
</evidence>
<dbReference type="PANTHER" id="PTHR10696:SF56">
    <property type="entry name" value="TAUD_TFDA-LIKE DOMAIN-CONTAINING PROTEIN"/>
    <property type="match status" value="1"/>
</dbReference>
<dbReference type="InterPro" id="IPR050411">
    <property type="entry name" value="AlphaKG_dependent_hydroxylases"/>
</dbReference>
<comment type="caution">
    <text evidence="6">The sequence shown here is derived from an EMBL/GenBank/DDBJ whole genome shotgun (WGS) entry which is preliminary data.</text>
</comment>
<evidence type="ECO:0000256" key="4">
    <source>
        <dbReference type="ARBA" id="ARBA00023194"/>
    </source>
</evidence>
<comment type="cofactor">
    <cofactor evidence="1">
        <name>Fe(2+)</name>
        <dbReference type="ChEBI" id="CHEBI:29033"/>
    </cofactor>
</comment>
<evidence type="ECO:0000313" key="6">
    <source>
        <dbReference type="EMBL" id="GDY33816.1"/>
    </source>
</evidence>
<dbReference type="Pfam" id="PF02668">
    <property type="entry name" value="TauD"/>
    <property type="match status" value="1"/>
</dbReference>
<sequence>MDPLHVIALDRDLHPELLKRIIPDGHPLTDWPTEPPTPPTIELAAAARAVADSILREPGYAVVDTQAAELTDTELVSAAWNLFTVLCVPVPQYLTGELIYPVEVTAATGPGISHYSTSNAAGGFHTDGTMLDQPPAVAALLCVSPADEGGETLLMDGLRLISDLTPEHRLALTRPFWFHSGDPGSPLRHQPILNGTELRYLRRYIEEGHRQAGAELSTTALDALDRLSELPDRQRPVPLRRAQVLLWDNTRFIHGRRPFTENTSRRRLRRMYGTPRDLSV</sequence>
<evidence type="ECO:0000256" key="2">
    <source>
        <dbReference type="ARBA" id="ARBA00023002"/>
    </source>
</evidence>
<dbReference type="RefSeq" id="WP_192909776.1">
    <property type="nucleotide sequence ID" value="NZ_BJFL01000059.1"/>
</dbReference>
<name>A0A4D4JHF0_9PSEU</name>
<keyword evidence="4" id="KW-0045">Antibiotic biosynthesis</keyword>